<evidence type="ECO:0000313" key="17">
    <source>
        <dbReference type="Proteomes" id="UP000538955"/>
    </source>
</evidence>
<evidence type="ECO:0000313" key="18">
    <source>
        <dbReference type="Proteomes" id="UP000550736"/>
    </source>
</evidence>
<comment type="pathway">
    <text evidence="1 11">Purine metabolism; IMP biosynthesis via de novo pathway; 5-amino-1-(5-phospho-D-ribosyl)imidazole-4-carboxamide from 5-amino-1-(5-phospho-D-ribosyl)imidazole-4-carboxylate: step 1/2.</text>
</comment>
<evidence type="ECO:0000256" key="2">
    <source>
        <dbReference type="ARBA" id="ARBA00010190"/>
    </source>
</evidence>
<evidence type="ECO:0000313" key="15">
    <source>
        <dbReference type="EMBL" id="TBW77921.1"/>
    </source>
</evidence>
<dbReference type="GO" id="GO:0006189">
    <property type="term" value="P:'de novo' IMP biosynthetic process"/>
    <property type="evidence" value="ECO:0007669"/>
    <property type="project" value="UniProtKB-UniRule"/>
</dbReference>
<keyword evidence="8 11" id="KW-0067">ATP-binding</keyword>
<keyword evidence="5 11" id="KW-0436">Ligase</keyword>
<dbReference type="SUPFAM" id="SSF56104">
    <property type="entry name" value="SAICAR synthase-like"/>
    <property type="match status" value="1"/>
</dbReference>
<gene>
    <name evidence="11" type="primary">purC</name>
    <name evidence="15" type="ORF">EQ811_02325</name>
    <name evidence="14" type="ORF">HHM13_00820</name>
    <name evidence="13" type="ORF">HHM24_05700</name>
</gene>
<dbReference type="EMBL" id="JABBMI010000058">
    <property type="protein sequence ID" value="NMK54249.1"/>
    <property type="molecule type" value="Genomic_DNA"/>
</dbReference>
<name>A0A7X9WA79_STACP</name>
<dbReference type="EC" id="6.3.2.6" evidence="3 11"/>
<evidence type="ECO:0000313" key="13">
    <source>
        <dbReference type="EMBL" id="NMK54249.1"/>
    </source>
</evidence>
<dbReference type="GO" id="GO:0009236">
    <property type="term" value="P:cobalamin biosynthetic process"/>
    <property type="evidence" value="ECO:0007669"/>
    <property type="project" value="InterPro"/>
</dbReference>
<feature type="domain" description="SAICAR synthetase/ADE2 N-terminal" evidence="12">
    <location>
        <begin position="3"/>
        <end position="228"/>
    </location>
</feature>
<dbReference type="PROSITE" id="PS01057">
    <property type="entry name" value="SAICAR_SYNTHETASE_1"/>
    <property type="match status" value="1"/>
</dbReference>
<dbReference type="EMBL" id="JABBLX010000001">
    <property type="protein sequence ID" value="NMK96642.1"/>
    <property type="molecule type" value="Genomic_DNA"/>
</dbReference>
<proteinExistence type="inferred from homology"/>
<dbReference type="Proteomes" id="UP000291949">
    <property type="component" value="Unassembled WGS sequence"/>
</dbReference>
<dbReference type="InterPro" id="IPR018236">
    <property type="entry name" value="SAICAR_synthetase_CS"/>
</dbReference>
<evidence type="ECO:0000259" key="12">
    <source>
        <dbReference type="Pfam" id="PF01259"/>
    </source>
</evidence>
<keyword evidence="6 11" id="KW-0547">Nucleotide-binding</keyword>
<dbReference type="RefSeq" id="WP_030065168.1">
    <property type="nucleotide sequence ID" value="NZ_AP014956.1"/>
</dbReference>
<comment type="caution">
    <text evidence="15">The sequence shown here is derived from an EMBL/GenBank/DDBJ whole genome shotgun (WGS) entry which is preliminary data.</text>
</comment>
<dbReference type="InterPro" id="IPR033934">
    <property type="entry name" value="SAICAR_synt_PurC"/>
</dbReference>
<dbReference type="PANTHER" id="PTHR43599">
    <property type="entry name" value="MULTIFUNCTIONAL PROTEIN ADE2"/>
    <property type="match status" value="1"/>
</dbReference>
<evidence type="ECO:0000313" key="16">
    <source>
        <dbReference type="Proteomes" id="UP000291949"/>
    </source>
</evidence>
<dbReference type="GO" id="GO:0004639">
    <property type="term" value="F:phosphoribosylaminoimidazolesuccinocarboxamide synthase activity"/>
    <property type="evidence" value="ECO:0007669"/>
    <property type="project" value="UniProtKB-UniRule"/>
</dbReference>
<evidence type="ECO:0000256" key="7">
    <source>
        <dbReference type="ARBA" id="ARBA00022755"/>
    </source>
</evidence>
<dbReference type="InterPro" id="IPR050089">
    <property type="entry name" value="SAICAR_synthetase"/>
</dbReference>
<dbReference type="Proteomes" id="UP000550736">
    <property type="component" value="Unassembled WGS sequence"/>
</dbReference>
<evidence type="ECO:0000256" key="10">
    <source>
        <dbReference type="ARBA" id="ARBA00048475"/>
    </source>
</evidence>
<dbReference type="GO" id="GO:0005524">
    <property type="term" value="F:ATP binding"/>
    <property type="evidence" value="ECO:0007669"/>
    <property type="project" value="UniProtKB-KW"/>
</dbReference>
<evidence type="ECO:0000313" key="14">
    <source>
        <dbReference type="EMBL" id="NMK96642.1"/>
    </source>
</evidence>
<comment type="catalytic activity">
    <reaction evidence="10 11">
        <text>5-amino-1-(5-phospho-D-ribosyl)imidazole-4-carboxylate + L-aspartate + ATP = (2S)-2-[5-amino-1-(5-phospho-beta-D-ribosyl)imidazole-4-carboxamido]succinate + ADP + phosphate + 2 H(+)</text>
        <dbReference type="Rhea" id="RHEA:22628"/>
        <dbReference type="ChEBI" id="CHEBI:15378"/>
        <dbReference type="ChEBI" id="CHEBI:29991"/>
        <dbReference type="ChEBI" id="CHEBI:30616"/>
        <dbReference type="ChEBI" id="CHEBI:43474"/>
        <dbReference type="ChEBI" id="CHEBI:58443"/>
        <dbReference type="ChEBI" id="CHEBI:77657"/>
        <dbReference type="ChEBI" id="CHEBI:456216"/>
        <dbReference type="EC" id="6.3.2.6"/>
    </reaction>
</comment>
<keyword evidence="17" id="KW-1185">Reference proteome</keyword>
<evidence type="ECO:0000256" key="1">
    <source>
        <dbReference type="ARBA" id="ARBA00004672"/>
    </source>
</evidence>
<reference evidence="17 18" key="2">
    <citation type="submission" date="2020-04" db="EMBL/GenBank/DDBJ databases">
        <title>The Epidemiology and Molecular Characteristics of Linezolid-Resistant Staphylococcus capitis in Huashan Hospital, Shanghai.</title>
        <authorList>
            <person name="Ding L."/>
            <person name="Li P."/>
            <person name="Yang Y."/>
            <person name="Lin D."/>
            <person name="Xu X."/>
        </authorList>
    </citation>
    <scope>NUCLEOTIDE SEQUENCE [LARGE SCALE GENOMIC DNA]</scope>
    <source>
        <strain evidence="14 18">12-86</strain>
        <strain evidence="13 17">17-84</strain>
    </source>
</reference>
<evidence type="ECO:0000256" key="9">
    <source>
        <dbReference type="ARBA" id="ARBA00030409"/>
    </source>
</evidence>
<dbReference type="EMBL" id="SCHC01000001">
    <property type="protein sequence ID" value="TBW77921.1"/>
    <property type="molecule type" value="Genomic_DNA"/>
</dbReference>
<protein>
    <recommendedName>
        <fullName evidence="4 11">Phosphoribosylaminoimidazole-succinocarboxamide synthase</fullName>
        <ecNumber evidence="3 11">6.3.2.6</ecNumber>
    </recommendedName>
    <alternativeName>
        <fullName evidence="9 11">SAICAR synthetase</fullName>
    </alternativeName>
</protein>
<evidence type="ECO:0000256" key="8">
    <source>
        <dbReference type="ARBA" id="ARBA00022840"/>
    </source>
</evidence>
<dbReference type="Gene3D" id="3.30.470.20">
    <property type="entry name" value="ATP-grasp fold, B domain"/>
    <property type="match status" value="1"/>
</dbReference>
<dbReference type="InterPro" id="IPR001636">
    <property type="entry name" value="SAICAR_synth"/>
</dbReference>
<dbReference type="UniPathway" id="UPA00074">
    <property type="reaction ID" value="UER00131"/>
</dbReference>
<keyword evidence="7 11" id="KW-0658">Purine biosynthesis</keyword>
<dbReference type="Gene3D" id="3.30.200.20">
    <property type="entry name" value="Phosphorylase Kinase, domain 1"/>
    <property type="match status" value="1"/>
</dbReference>
<dbReference type="NCBIfam" id="TIGR00081">
    <property type="entry name" value="purC"/>
    <property type="match status" value="1"/>
</dbReference>
<reference evidence="15 16" key="1">
    <citation type="journal article" date="2019" name="Sci. Transl. Med.">
        <title>Quorum sensing between bacterial species on the skin protects against epidermal injury in atopic dermatitis.</title>
        <authorList>
            <person name="Williams M.R."/>
        </authorList>
    </citation>
    <scope>NUCLEOTIDE SEQUENCE [LARGE SCALE GENOMIC DNA]</scope>
    <source>
        <strain evidence="15 16">H8</strain>
    </source>
</reference>
<evidence type="ECO:0000256" key="11">
    <source>
        <dbReference type="HAMAP-Rule" id="MF_00137"/>
    </source>
</evidence>
<dbReference type="PANTHER" id="PTHR43599:SF3">
    <property type="entry name" value="SI:DKEY-6E2.2"/>
    <property type="match status" value="1"/>
</dbReference>
<sequence length="235" mass="27318">MSLLYEGKAKRVYTTDTEYQLRVEYKDEVTAGNGAKKDTMAGKGKLNNQITSIIFDYLTRNDINNHFIKQLSETEQIVQQVEIIPLEVVVRNIATGSITKRLGFEKGHVFEEPLVEFFYKNDDLNDPLITDDHVKLLHIAKDDEIDKLKHMAKEINKVLVQLMEEMELRLVDFKVEFGKTHDGEILLADEISPDTCRIWDKFSDTNFDKDVYRNDTGSLIETYQTFLNKLEDFKQ</sequence>
<evidence type="ECO:0000256" key="6">
    <source>
        <dbReference type="ARBA" id="ARBA00022741"/>
    </source>
</evidence>
<evidence type="ECO:0000256" key="3">
    <source>
        <dbReference type="ARBA" id="ARBA00012217"/>
    </source>
</evidence>
<dbReference type="HAMAP" id="MF_00137">
    <property type="entry name" value="SAICAR_synth"/>
    <property type="match status" value="1"/>
</dbReference>
<comment type="similarity">
    <text evidence="2 11">Belongs to the SAICAR synthetase family.</text>
</comment>
<dbReference type="FunFam" id="3.30.470.20:FF:000006">
    <property type="entry name" value="Phosphoribosylaminoimidazole-succinocarboxamide synthase"/>
    <property type="match status" value="1"/>
</dbReference>
<dbReference type="Proteomes" id="UP000538955">
    <property type="component" value="Unassembled WGS sequence"/>
</dbReference>
<dbReference type="CDD" id="cd01415">
    <property type="entry name" value="SAICAR_synt_PurC"/>
    <property type="match status" value="1"/>
</dbReference>
<organism evidence="15 16">
    <name type="scientific">Staphylococcus capitis</name>
    <dbReference type="NCBI Taxonomy" id="29388"/>
    <lineage>
        <taxon>Bacteria</taxon>
        <taxon>Bacillati</taxon>
        <taxon>Bacillota</taxon>
        <taxon>Bacilli</taxon>
        <taxon>Bacillales</taxon>
        <taxon>Staphylococcaceae</taxon>
        <taxon>Staphylococcus</taxon>
    </lineage>
</organism>
<evidence type="ECO:0000256" key="5">
    <source>
        <dbReference type="ARBA" id="ARBA00022598"/>
    </source>
</evidence>
<evidence type="ECO:0000256" key="4">
    <source>
        <dbReference type="ARBA" id="ARBA00016460"/>
    </source>
</evidence>
<dbReference type="InterPro" id="IPR028923">
    <property type="entry name" value="SAICAR_synt/ADE2_N"/>
</dbReference>
<dbReference type="AlphaFoldDB" id="A0A7X9WA79"/>
<accession>A0A7X9WA79</accession>
<dbReference type="Pfam" id="PF01259">
    <property type="entry name" value="SAICAR_synt"/>
    <property type="match status" value="1"/>
</dbReference>